<name>A0A5B7K6U1_PORTR</name>
<organism evidence="1 2">
    <name type="scientific">Portunus trituberculatus</name>
    <name type="common">Swimming crab</name>
    <name type="synonym">Neptunus trituberculatus</name>
    <dbReference type="NCBI Taxonomy" id="210409"/>
    <lineage>
        <taxon>Eukaryota</taxon>
        <taxon>Metazoa</taxon>
        <taxon>Ecdysozoa</taxon>
        <taxon>Arthropoda</taxon>
        <taxon>Crustacea</taxon>
        <taxon>Multicrustacea</taxon>
        <taxon>Malacostraca</taxon>
        <taxon>Eumalacostraca</taxon>
        <taxon>Eucarida</taxon>
        <taxon>Decapoda</taxon>
        <taxon>Pleocyemata</taxon>
        <taxon>Brachyura</taxon>
        <taxon>Eubrachyura</taxon>
        <taxon>Portunoidea</taxon>
        <taxon>Portunidae</taxon>
        <taxon>Portuninae</taxon>
        <taxon>Portunus</taxon>
    </lineage>
</organism>
<proteinExistence type="predicted"/>
<evidence type="ECO:0000313" key="1">
    <source>
        <dbReference type="EMBL" id="MPD00415.1"/>
    </source>
</evidence>
<evidence type="ECO:0000313" key="2">
    <source>
        <dbReference type="Proteomes" id="UP000324222"/>
    </source>
</evidence>
<reference evidence="1 2" key="1">
    <citation type="submission" date="2019-05" db="EMBL/GenBank/DDBJ databases">
        <title>Another draft genome of Portunus trituberculatus and its Hox gene families provides insights of decapod evolution.</title>
        <authorList>
            <person name="Jeong J.-H."/>
            <person name="Song I."/>
            <person name="Kim S."/>
            <person name="Choi T."/>
            <person name="Kim D."/>
            <person name="Ryu S."/>
            <person name="Kim W."/>
        </authorList>
    </citation>
    <scope>NUCLEOTIDE SEQUENCE [LARGE SCALE GENOMIC DNA]</scope>
    <source>
        <tissue evidence="1">Muscle</tissue>
    </source>
</reference>
<gene>
    <name evidence="1" type="ORF">E2C01_095885</name>
</gene>
<sequence>MEGSSDYIRSVLGWCGEGHGRDWLADWRRRHRYHGDDQDNSTTAPRHVLSLMHAARESIRESRRGGG</sequence>
<dbReference type="Proteomes" id="UP000324222">
    <property type="component" value="Unassembled WGS sequence"/>
</dbReference>
<accession>A0A5B7K6U1</accession>
<protein>
    <submittedName>
        <fullName evidence="1">Uncharacterized protein</fullName>
    </submittedName>
</protein>
<keyword evidence="2" id="KW-1185">Reference proteome</keyword>
<dbReference type="EMBL" id="VSRR010122776">
    <property type="protein sequence ID" value="MPD00415.1"/>
    <property type="molecule type" value="Genomic_DNA"/>
</dbReference>
<comment type="caution">
    <text evidence="1">The sequence shown here is derived from an EMBL/GenBank/DDBJ whole genome shotgun (WGS) entry which is preliminary data.</text>
</comment>
<dbReference type="AlphaFoldDB" id="A0A5B7K6U1"/>